<gene>
    <name evidence="2" type="ORF">I8J34_23480</name>
</gene>
<evidence type="ECO:0008006" key="4">
    <source>
        <dbReference type="Google" id="ProtNLM"/>
    </source>
</evidence>
<protein>
    <recommendedName>
        <fullName evidence="4">Outer membrane protein assembly factor BamE</fullName>
    </recommendedName>
</protein>
<reference evidence="3" key="1">
    <citation type="journal article" date="2022" name="ISME J.">
        <title>Genetic and phylogenetic analysis of dissimilatory iodate-reducing bacteria identifies potential niches across the world's oceans.</title>
        <authorList>
            <person name="Reyes-Umana V."/>
            <person name="Henning Z."/>
            <person name="Lee K."/>
            <person name="Barnum T.P."/>
            <person name="Coates J.D."/>
        </authorList>
    </citation>
    <scope>NUCLEOTIDE SEQUENCE [LARGE SCALE GENOMIC DNA]</scope>
    <source>
        <strain evidence="3">IR12</strain>
    </source>
</reference>
<keyword evidence="3" id="KW-1185">Reference proteome</keyword>
<feature type="chain" id="PRO_5038109583" description="Outer membrane protein assembly factor BamE" evidence="1">
    <location>
        <begin position="29"/>
        <end position="123"/>
    </location>
</feature>
<dbReference type="AlphaFoldDB" id="A0A944HFZ6"/>
<keyword evidence="1" id="KW-0732">Signal</keyword>
<evidence type="ECO:0000256" key="1">
    <source>
        <dbReference type="SAM" id="SignalP"/>
    </source>
</evidence>
<dbReference type="EMBL" id="JAEKFT010000056">
    <property type="protein sequence ID" value="MBT0964151.1"/>
    <property type="molecule type" value="Genomic_DNA"/>
</dbReference>
<accession>A0A944HFZ6</accession>
<dbReference type="PROSITE" id="PS51257">
    <property type="entry name" value="PROKAR_LIPOPROTEIN"/>
    <property type="match status" value="1"/>
</dbReference>
<organism evidence="2 3">
    <name type="scientific">Denitromonas iodatirespirans</name>
    <dbReference type="NCBI Taxonomy" id="2795389"/>
    <lineage>
        <taxon>Bacteria</taxon>
        <taxon>Pseudomonadati</taxon>
        <taxon>Pseudomonadota</taxon>
        <taxon>Betaproteobacteria</taxon>
        <taxon>Rhodocyclales</taxon>
        <taxon>Zoogloeaceae</taxon>
        <taxon>Denitromonas</taxon>
    </lineage>
</organism>
<sequence>MRTTVSHWTVIFVVAAFISGCASTHNQAALNEPDTVLSVGRSTRSDVLSTVGEPTEKIRDKGEEIWVYGEERTKVPTLISFIPVVGDILDVAETVRDMKARHELIVIFDDAGVVKSFRRREAQ</sequence>
<dbReference type="Proteomes" id="UP000694660">
    <property type="component" value="Unassembled WGS sequence"/>
</dbReference>
<proteinExistence type="predicted"/>
<name>A0A944HFZ6_DENI1</name>
<comment type="caution">
    <text evidence="2">The sequence shown here is derived from an EMBL/GenBank/DDBJ whole genome shotgun (WGS) entry which is preliminary data.</text>
</comment>
<dbReference type="RefSeq" id="WP_214364073.1">
    <property type="nucleotide sequence ID" value="NZ_JAEKFT010000056.1"/>
</dbReference>
<feature type="signal peptide" evidence="1">
    <location>
        <begin position="1"/>
        <end position="28"/>
    </location>
</feature>
<evidence type="ECO:0000313" key="2">
    <source>
        <dbReference type="EMBL" id="MBT0964151.1"/>
    </source>
</evidence>
<evidence type="ECO:0000313" key="3">
    <source>
        <dbReference type="Proteomes" id="UP000694660"/>
    </source>
</evidence>